<feature type="coiled-coil region" evidence="1">
    <location>
        <begin position="2"/>
        <end position="29"/>
    </location>
</feature>
<evidence type="ECO:0008006" key="4">
    <source>
        <dbReference type="Google" id="ProtNLM"/>
    </source>
</evidence>
<evidence type="ECO:0000256" key="1">
    <source>
        <dbReference type="SAM" id="Coils"/>
    </source>
</evidence>
<dbReference type="Proteomes" id="UP000002892">
    <property type="component" value="Plasmid pDESACI.02"/>
</dbReference>
<gene>
    <name evidence="2" type="ordered locus">Desaci_4800</name>
</gene>
<sequence>MRKSMMETLEEIQKKKQQLAEREKLIRNKISTMDRKERTRRLIQIGAIIESHLPVKSTYDAEALANYFGSHPDAFAEVAKYIEEKSPLIQAQSEEKKMTSKRKI</sequence>
<dbReference type="AlphaFoldDB" id="I4DCU9"/>
<dbReference type="RefSeq" id="WP_014825135.1">
    <property type="nucleotide sequence ID" value="NC_018067.1"/>
</dbReference>
<protein>
    <recommendedName>
        <fullName evidence="4">Relaxasome subunit MobC</fullName>
    </recommendedName>
</protein>
<reference evidence="3" key="1">
    <citation type="journal article" date="2012" name="J. Bacteriol.">
        <title>Complete genome sequences of Desulfosporosinus orientis DSM765T, Desulfosporosinus youngiae DSM17734T, Desulfosporosinus meridiei DSM13257T, and Desulfosporosinus acidiphilus DSM22704T.</title>
        <authorList>
            <person name="Pester M."/>
            <person name="Brambilla E."/>
            <person name="Alazard D."/>
            <person name="Rattei T."/>
            <person name="Weinmaier T."/>
            <person name="Han J."/>
            <person name="Lucas S."/>
            <person name="Lapidus A."/>
            <person name="Cheng J.F."/>
            <person name="Goodwin L."/>
            <person name="Pitluck S."/>
            <person name="Peters L."/>
            <person name="Ovchinnikova G."/>
            <person name="Teshima H."/>
            <person name="Detter J.C."/>
            <person name="Han C.S."/>
            <person name="Tapia R."/>
            <person name="Land M.L."/>
            <person name="Hauser L."/>
            <person name="Kyrpides N.C."/>
            <person name="Ivanova N.N."/>
            <person name="Pagani I."/>
            <person name="Huntmann M."/>
            <person name="Wei C.L."/>
            <person name="Davenport K.W."/>
            <person name="Daligault H."/>
            <person name="Chain P.S."/>
            <person name="Chen A."/>
            <person name="Mavromatis K."/>
            <person name="Markowitz V."/>
            <person name="Szeto E."/>
            <person name="Mikhailova N."/>
            <person name="Pati A."/>
            <person name="Wagner M."/>
            <person name="Woyke T."/>
            <person name="Ollivier B."/>
            <person name="Klenk H.P."/>
            <person name="Spring S."/>
            <person name="Loy A."/>
        </authorList>
    </citation>
    <scope>NUCLEOTIDE SEQUENCE [LARGE SCALE GENOMIC DNA]</scope>
    <source>
        <strain evidence="3">DSM 22704 / JCM 16185 / SJ4</strain>
    </source>
</reference>
<dbReference type="OrthoDB" id="1971934at2"/>
<organism evidence="2 3">
    <name type="scientific">Desulfosporosinus acidiphilus (strain DSM 22704 / JCM 16185 / SJ4)</name>
    <dbReference type="NCBI Taxonomy" id="646529"/>
    <lineage>
        <taxon>Bacteria</taxon>
        <taxon>Bacillati</taxon>
        <taxon>Bacillota</taxon>
        <taxon>Clostridia</taxon>
        <taxon>Eubacteriales</taxon>
        <taxon>Desulfitobacteriaceae</taxon>
        <taxon>Desulfosporosinus</taxon>
    </lineage>
</organism>
<name>I4DCU9_DESAJ</name>
<accession>I4DCU9</accession>
<evidence type="ECO:0000313" key="2">
    <source>
        <dbReference type="EMBL" id="AFM43623.1"/>
    </source>
</evidence>
<dbReference type="HOGENOM" id="CLU_2245560_0_0_9"/>
<keyword evidence="2" id="KW-0614">Plasmid</keyword>
<keyword evidence="1" id="KW-0175">Coiled coil</keyword>
<dbReference type="KEGG" id="dai:Desaci_4800"/>
<geneLocation type="plasmid" evidence="2 3">
    <name>pDESACI.02</name>
</geneLocation>
<keyword evidence="3" id="KW-1185">Reference proteome</keyword>
<proteinExistence type="predicted"/>
<dbReference type="EMBL" id="CP003641">
    <property type="protein sequence ID" value="AFM43623.1"/>
    <property type="molecule type" value="Genomic_DNA"/>
</dbReference>
<evidence type="ECO:0000313" key="3">
    <source>
        <dbReference type="Proteomes" id="UP000002892"/>
    </source>
</evidence>